<keyword evidence="8" id="KW-0653">Protein transport</keyword>
<keyword evidence="16" id="KW-0966">Cell projection</keyword>
<evidence type="ECO:0000256" key="2">
    <source>
        <dbReference type="ARBA" id="ARBA00008531"/>
    </source>
</evidence>
<dbReference type="GO" id="GO:0003924">
    <property type="term" value="F:GTPase activity"/>
    <property type="evidence" value="ECO:0007669"/>
    <property type="project" value="UniProtKB-UniRule"/>
</dbReference>
<evidence type="ECO:0000259" key="14">
    <source>
        <dbReference type="SMART" id="SM00382"/>
    </source>
</evidence>
<dbReference type="GO" id="GO:0044781">
    <property type="term" value="P:bacterial-type flagellum organization"/>
    <property type="evidence" value="ECO:0007669"/>
    <property type="project" value="UniProtKB-UniRule"/>
</dbReference>
<dbReference type="GO" id="GO:0006614">
    <property type="term" value="P:SRP-dependent cotranslational protein targeting to membrane"/>
    <property type="evidence" value="ECO:0007669"/>
    <property type="project" value="UniProtKB-UniRule"/>
</dbReference>
<feature type="domain" description="SRP54-type proteins GTP-binding" evidence="15">
    <location>
        <begin position="221"/>
        <end position="413"/>
    </location>
</feature>
<dbReference type="SMART" id="SM00382">
    <property type="entry name" value="AAA"/>
    <property type="match status" value="1"/>
</dbReference>
<evidence type="ECO:0000313" key="16">
    <source>
        <dbReference type="EMBL" id="OWS71883.1"/>
    </source>
</evidence>
<evidence type="ECO:0000256" key="3">
    <source>
        <dbReference type="ARBA" id="ARBA00014919"/>
    </source>
</evidence>
<keyword evidence="16" id="KW-0282">Flagellum</keyword>
<organism evidence="16 17">
    <name type="scientific">Polynucleobacter aenigmaticus</name>
    <dbReference type="NCBI Taxonomy" id="1743164"/>
    <lineage>
        <taxon>Bacteria</taxon>
        <taxon>Pseudomonadati</taxon>
        <taxon>Pseudomonadota</taxon>
        <taxon>Betaproteobacteria</taxon>
        <taxon>Burkholderiales</taxon>
        <taxon>Burkholderiaceae</taxon>
        <taxon>Polynucleobacter</taxon>
    </lineage>
</organism>
<evidence type="ECO:0000256" key="1">
    <source>
        <dbReference type="ARBA" id="ARBA00004413"/>
    </source>
</evidence>
<feature type="domain" description="AAA+ ATPase" evidence="14">
    <location>
        <begin position="220"/>
        <end position="368"/>
    </location>
</feature>
<dbReference type="CDD" id="cd17873">
    <property type="entry name" value="FlhF"/>
    <property type="match status" value="1"/>
</dbReference>
<dbReference type="InterPro" id="IPR003593">
    <property type="entry name" value="AAA+_ATPase"/>
</dbReference>
<comment type="caution">
    <text evidence="16">The sequence shown here is derived from an EMBL/GenBank/DDBJ whole genome shotgun (WGS) entry which is preliminary data.</text>
</comment>
<comment type="function">
    <text evidence="12">Necessary for flagellar biosynthesis. May be involved in translocation of the flagellum.</text>
</comment>
<evidence type="ECO:0000313" key="17">
    <source>
        <dbReference type="Proteomes" id="UP000198104"/>
    </source>
</evidence>
<dbReference type="OrthoDB" id="9778554at2"/>
<evidence type="ECO:0000256" key="13">
    <source>
        <dbReference type="NCBIfam" id="TIGR03499"/>
    </source>
</evidence>
<dbReference type="InterPro" id="IPR000897">
    <property type="entry name" value="SRP54_GTPase_dom"/>
</dbReference>
<dbReference type="Gene3D" id="1.20.120.1380">
    <property type="entry name" value="Flagellar FlhF biosynthesis protein, N domain"/>
    <property type="match status" value="1"/>
</dbReference>
<evidence type="ECO:0000256" key="9">
    <source>
        <dbReference type="ARBA" id="ARBA00023134"/>
    </source>
</evidence>
<dbReference type="Proteomes" id="UP000198104">
    <property type="component" value="Unassembled WGS sequence"/>
</dbReference>
<evidence type="ECO:0000256" key="5">
    <source>
        <dbReference type="ARBA" id="ARBA00022475"/>
    </source>
</evidence>
<keyword evidence="10" id="KW-0472">Membrane</keyword>
<dbReference type="PANTHER" id="PTHR43134">
    <property type="entry name" value="SIGNAL RECOGNITION PARTICLE RECEPTOR SUBUNIT ALPHA"/>
    <property type="match status" value="1"/>
</dbReference>
<dbReference type="EMBL" id="NGUO01000008">
    <property type="protein sequence ID" value="OWS71883.1"/>
    <property type="molecule type" value="Genomic_DNA"/>
</dbReference>
<evidence type="ECO:0000256" key="11">
    <source>
        <dbReference type="ARBA" id="ARBA00023225"/>
    </source>
</evidence>
<keyword evidence="9" id="KW-0342">GTP-binding</keyword>
<dbReference type="SUPFAM" id="SSF52540">
    <property type="entry name" value="P-loop containing nucleoside triphosphate hydrolases"/>
    <property type="match status" value="1"/>
</dbReference>
<keyword evidence="16" id="KW-0969">Cilium</keyword>
<keyword evidence="11" id="KW-1006">Bacterial flagellum protein export</keyword>
<protein>
    <recommendedName>
        <fullName evidence="3 13">Flagellar biosynthesis protein FlhF</fullName>
    </recommendedName>
</protein>
<reference evidence="16 17" key="1">
    <citation type="submission" date="2017-05" db="EMBL/GenBank/DDBJ databases">
        <title>Polynucleobacter sp. MWH-K35W1 isolated from the permanently anoxic monimolimnion of a meromictic lake.</title>
        <authorList>
            <person name="Hahn M.W."/>
        </authorList>
    </citation>
    <scope>NUCLEOTIDE SEQUENCE [LARGE SCALE GENOMIC DNA]</scope>
    <source>
        <strain evidence="16 17">MWH-K35W1</strain>
    </source>
</reference>
<evidence type="ECO:0000256" key="12">
    <source>
        <dbReference type="ARBA" id="ARBA00025337"/>
    </source>
</evidence>
<evidence type="ECO:0000256" key="6">
    <source>
        <dbReference type="ARBA" id="ARBA00022741"/>
    </source>
</evidence>
<dbReference type="NCBIfam" id="TIGR03499">
    <property type="entry name" value="FlhF"/>
    <property type="match status" value="1"/>
</dbReference>
<comment type="subcellular location">
    <subcellularLocation>
        <location evidence="1">Cell membrane</location>
        <topology evidence="1">Peripheral membrane protein</topology>
        <orientation evidence="1">Cytoplasmic side</orientation>
    </subcellularLocation>
</comment>
<dbReference type="GO" id="GO:0005886">
    <property type="term" value="C:plasma membrane"/>
    <property type="evidence" value="ECO:0007669"/>
    <property type="project" value="UniProtKB-SubCell"/>
</dbReference>
<dbReference type="InterPro" id="IPR047040">
    <property type="entry name" value="FlhF__GTPase_dom"/>
</dbReference>
<keyword evidence="4" id="KW-0813">Transport</keyword>
<evidence type="ECO:0000256" key="4">
    <source>
        <dbReference type="ARBA" id="ARBA00022448"/>
    </source>
</evidence>
<dbReference type="AlphaFoldDB" id="A0A254PZ97"/>
<dbReference type="RefSeq" id="WP_088527285.1">
    <property type="nucleotide sequence ID" value="NZ_NGUO01000008.1"/>
</dbReference>
<keyword evidence="6" id="KW-0547">Nucleotide-binding</keyword>
<comment type="similarity">
    <text evidence="2">Belongs to the GTP-binding SRP family.</text>
</comment>
<keyword evidence="17" id="KW-1185">Reference proteome</keyword>
<dbReference type="Pfam" id="PF00448">
    <property type="entry name" value="SRP54"/>
    <property type="match status" value="1"/>
</dbReference>
<evidence type="ECO:0000256" key="7">
    <source>
        <dbReference type="ARBA" id="ARBA00022795"/>
    </source>
</evidence>
<dbReference type="GO" id="GO:0015031">
    <property type="term" value="P:protein transport"/>
    <property type="evidence" value="ECO:0007669"/>
    <property type="project" value="UniProtKB-KW"/>
</dbReference>
<dbReference type="SMART" id="SM00962">
    <property type="entry name" value="SRP54"/>
    <property type="match status" value="1"/>
</dbReference>
<evidence type="ECO:0000256" key="8">
    <source>
        <dbReference type="ARBA" id="ARBA00022927"/>
    </source>
</evidence>
<keyword evidence="7" id="KW-1005">Bacterial flagellum biogenesis</keyword>
<keyword evidence="5" id="KW-1003">Cell membrane</keyword>
<dbReference type="GO" id="GO:0005047">
    <property type="term" value="F:signal recognition particle binding"/>
    <property type="evidence" value="ECO:0007669"/>
    <property type="project" value="TreeGrafter"/>
</dbReference>
<dbReference type="FunFam" id="3.40.50.300:FF:000695">
    <property type="entry name" value="Flagellar biosynthesis regulator FlhF"/>
    <property type="match status" value="1"/>
</dbReference>
<sequence length="445" mass="49328">MNIKRFLAKSSREAMNMVRNELGEDATIISNRLVAGGNEILAMHSEEMNHLINSAKVTPNAKAEHQFEVGIVHTQASPINFSRKKVDTQKLQELATIFNIKPSLRKTIQADVPPSRPLTQKNEPSKTPEIAAVVDEIRQMRDLFSSQLTEISWGTTQHRNPVKKELLRTMMSAGFSAGLAKRITDKCPSDYSQGEALPWAKKLISRNIQVISDEAEILDSGGIFALLGPTGVGKTTTVAKMAARYVMKHGPENLALITTDAYRIGGHEQLRIYGKILGVMVHAVKDEADLKLALREFKGKHTVLIDTVGLSQKDAMVSEQLTMLFNADSRIKKLLCLNAGNAIETLNDVTKAYLGRGFDGCIITKIDEAVTLGGVLNVVMQHKLKVHYLTNGQRVPEDIELMNKEDILFQAFNTNRGRIDLSSLSDDDLPYIVANSEREYRVSHA</sequence>
<dbReference type="Gene3D" id="3.40.50.300">
    <property type="entry name" value="P-loop containing nucleotide triphosphate hydrolases"/>
    <property type="match status" value="1"/>
</dbReference>
<accession>A0A254PZ97</accession>
<dbReference type="PANTHER" id="PTHR43134:SF3">
    <property type="entry name" value="FLAGELLAR BIOSYNTHESIS PROTEIN FLHF"/>
    <property type="match status" value="1"/>
</dbReference>
<gene>
    <name evidence="16" type="ORF">CBI30_05375</name>
</gene>
<dbReference type="GO" id="GO:0005525">
    <property type="term" value="F:GTP binding"/>
    <property type="evidence" value="ECO:0007669"/>
    <property type="project" value="UniProtKB-UniRule"/>
</dbReference>
<dbReference type="InterPro" id="IPR020006">
    <property type="entry name" value="FlhF"/>
</dbReference>
<evidence type="ECO:0000256" key="10">
    <source>
        <dbReference type="ARBA" id="ARBA00023136"/>
    </source>
</evidence>
<name>A0A254PZ97_9BURK</name>
<dbReference type="InterPro" id="IPR027417">
    <property type="entry name" value="P-loop_NTPase"/>
</dbReference>
<proteinExistence type="inferred from homology"/>
<evidence type="ECO:0000259" key="15">
    <source>
        <dbReference type="SMART" id="SM00962"/>
    </source>
</evidence>